<gene>
    <name evidence="8" type="primary">cavin1a</name>
</gene>
<reference evidence="8" key="3">
    <citation type="submission" date="2025-09" db="UniProtKB">
        <authorList>
            <consortium name="Ensembl"/>
        </authorList>
    </citation>
    <scope>IDENTIFICATION</scope>
</reference>
<dbReference type="OMA" id="PHADIPY"/>
<evidence type="ECO:0000256" key="5">
    <source>
        <dbReference type="ARBA" id="ARBA00023136"/>
    </source>
</evidence>
<feature type="region of interest" description="Disordered" evidence="7">
    <location>
        <begin position="240"/>
        <end position="319"/>
    </location>
</feature>
<dbReference type="PANTHER" id="PTHR15240:SF3">
    <property type="entry name" value="CAVEOLAE-ASSOCIATED PROTEIN 1"/>
    <property type="match status" value="1"/>
</dbReference>
<keyword evidence="9" id="KW-1185">Reference proteome</keyword>
<reference evidence="8" key="2">
    <citation type="submission" date="2025-08" db="UniProtKB">
        <authorList>
            <consortium name="Ensembl"/>
        </authorList>
    </citation>
    <scope>IDENTIFICATION</scope>
</reference>
<reference evidence="8" key="1">
    <citation type="submission" date="2019-06" db="EMBL/GenBank/DDBJ databases">
        <authorList>
            <consortium name="Wellcome Sanger Institute Data Sharing"/>
        </authorList>
    </citation>
    <scope>NUCLEOTIDE SEQUENCE [LARGE SCALE GENOMIC DNA]</scope>
</reference>
<evidence type="ECO:0000256" key="1">
    <source>
        <dbReference type="ARBA" id="ARBA00004345"/>
    </source>
</evidence>
<feature type="coiled-coil region" evidence="6">
    <location>
        <begin position="133"/>
        <end position="160"/>
    </location>
</feature>
<dbReference type="InterPro" id="IPR026752">
    <property type="entry name" value="Cavin_fam"/>
</dbReference>
<evidence type="ECO:0000256" key="2">
    <source>
        <dbReference type="ARBA" id="ARBA00004496"/>
    </source>
</evidence>
<dbReference type="GO" id="GO:0042134">
    <property type="term" value="F:rRNA primary transcript binding"/>
    <property type="evidence" value="ECO:0007669"/>
    <property type="project" value="TreeGrafter"/>
</dbReference>
<comment type="subcellular location">
    <subcellularLocation>
        <location evidence="2">Cytoplasm</location>
    </subcellularLocation>
    <subcellularLocation>
        <location evidence="1">Membrane</location>
        <location evidence="1">Caveola</location>
    </subcellularLocation>
</comment>
<organism evidence="8 9">
    <name type="scientific">Salarias fasciatus</name>
    <name type="common">Jewelled blenny</name>
    <name type="synonym">Blennius fasciatus</name>
    <dbReference type="NCBI Taxonomy" id="181472"/>
    <lineage>
        <taxon>Eukaryota</taxon>
        <taxon>Metazoa</taxon>
        <taxon>Chordata</taxon>
        <taxon>Craniata</taxon>
        <taxon>Vertebrata</taxon>
        <taxon>Euteleostomi</taxon>
        <taxon>Actinopterygii</taxon>
        <taxon>Neopterygii</taxon>
        <taxon>Teleostei</taxon>
        <taxon>Neoteleostei</taxon>
        <taxon>Acanthomorphata</taxon>
        <taxon>Ovalentaria</taxon>
        <taxon>Blenniimorphae</taxon>
        <taxon>Blenniiformes</taxon>
        <taxon>Blennioidei</taxon>
        <taxon>Blenniidae</taxon>
        <taxon>Salariinae</taxon>
        <taxon>Salarias</taxon>
    </lineage>
</organism>
<comment type="similarity">
    <text evidence="3">Belongs to the CAVIN family.</text>
</comment>
<evidence type="ECO:0000256" key="7">
    <source>
        <dbReference type="SAM" id="MobiDB-lite"/>
    </source>
</evidence>
<name>A0A672HKY1_SALFA</name>
<feature type="compositionally biased region" description="Basic and acidic residues" evidence="7">
    <location>
        <begin position="297"/>
        <end position="308"/>
    </location>
</feature>
<sequence length="418" mass="46418">MTAMADSVKKDHAGLAEVSYDDDEVALVGAATEPAVDDDDPDVGPGLVLAAGSGEKSEAQMNGVMVLSLLDKIIGVVDKIQQTQNGLEARQEAMEKSVSTIQGELAKLSKNHVGTANTVNKMLEKVRKVSVNVKTVRSNLEKQAGQIKKLESNESELLKRRNFKVLIYQDQVKPPKTTKPETVAEGKAVEGLQQIPEEGAPANSDEEVEIEEIIEESRTKRLQRSTKQQVDNIKKAFSKEQMQKTKVKTRENLEKTRQKTRENLEKTRQKTRDNLEKTKHSLEKKIGKLGTRMTPNQERRAKMKSSREKMKKSLTPDHTVYARSKTSVYRVPPFTFHVKKIREGEEEVAVENTEMVEVSEAELPPEAGENGLGGVHVEVEEGELVSVDGPEVQGLLQVTEDSPLVSVEPDHLKKAQSE</sequence>
<keyword evidence="4" id="KW-0963">Cytoplasm</keyword>
<feature type="compositionally biased region" description="Basic and acidic residues" evidence="7">
    <location>
        <begin position="240"/>
        <end position="286"/>
    </location>
</feature>
<dbReference type="OrthoDB" id="8951679at2759"/>
<protein>
    <submittedName>
        <fullName evidence="8">Caveolae-associated protein 1-like</fullName>
    </submittedName>
</protein>
<dbReference type="AlphaFoldDB" id="A0A672HKY1"/>
<proteinExistence type="inferred from homology"/>
<keyword evidence="5" id="KW-0472">Membrane</keyword>
<dbReference type="GO" id="GO:0006363">
    <property type="term" value="P:termination of RNA polymerase I transcription"/>
    <property type="evidence" value="ECO:0007669"/>
    <property type="project" value="TreeGrafter"/>
</dbReference>
<accession>A0A672HKY1</accession>
<dbReference type="InParanoid" id="A0A672HKY1"/>
<dbReference type="GO" id="GO:0006361">
    <property type="term" value="P:transcription initiation at RNA polymerase I promoter"/>
    <property type="evidence" value="ECO:0007669"/>
    <property type="project" value="TreeGrafter"/>
</dbReference>
<evidence type="ECO:0000256" key="6">
    <source>
        <dbReference type="SAM" id="Coils"/>
    </source>
</evidence>
<dbReference type="Proteomes" id="UP000472267">
    <property type="component" value="Chromosome 4"/>
</dbReference>
<dbReference type="Pfam" id="PF15237">
    <property type="entry name" value="PTRF_SDPR"/>
    <property type="match status" value="2"/>
</dbReference>
<dbReference type="GO" id="GO:0005901">
    <property type="term" value="C:caveola"/>
    <property type="evidence" value="ECO:0007669"/>
    <property type="project" value="UniProtKB-SubCell"/>
</dbReference>
<dbReference type="Ensembl" id="ENSSFAT00005030977.1">
    <property type="protein sequence ID" value="ENSSFAP00005029881.1"/>
    <property type="gene ID" value="ENSSFAG00005015180.1"/>
</dbReference>
<keyword evidence="6" id="KW-0175">Coiled coil</keyword>
<evidence type="ECO:0000313" key="9">
    <source>
        <dbReference type="Proteomes" id="UP000472267"/>
    </source>
</evidence>
<dbReference type="PANTHER" id="PTHR15240">
    <property type="entry name" value="CAVIN"/>
    <property type="match status" value="1"/>
</dbReference>
<dbReference type="GO" id="GO:0005737">
    <property type="term" value="C:cytoplasm"/>
    <property type="evidence" value="ECO:0007669"/>
    <property type="project" value="UniProtKB-SubCell"/>
</dbReference>
<evidence type="ECO:0000256" key="3">
    <source>
        <dbReference type="ARBA" id="ARBA00008836"/>
    </source>
</evidence>
<evidence type="ECO:0000313" key="8">
    <source>
        <dbReference type="Ensembl" id="ENSSFAP00005029881.1"/>
    </source>
</evidence>
<evidence type="ECO:0000256" key="4">
    <source>
        <dbReference type="ARBA" id="ARBA00022490"/>
    </source>
</evidence>